<dbReference type="STRING" id="929556.Solca_2388"/>
<accession>H8KUK5</accession>
<dbReference type="PANTHER" id="PTHR32305:SF15">
    <property type="entry name" value="PROTEIN RHSA-RELATED"/>
    <property type="match status" value="1"/>
</dbReference>
<dbReference type="PANTHER" id="PTHR32305">
    <property type="match status" value="1"/>
</dbReference>
<dbReference type="NCBIfam" id="TIGR03696">
    <property type="entry name" value="Rhs_assc_core"/>
    <property type="match status" value="1"/>
</dbReference>
<dbReference type="Gene3D" id="2.180.10.10">
    <property type="entry name" value="RHS repeat-associated core"/>
    <property type="match status" value="1"/>
</dbReference>
<evidence type="ECO:0000313" key="2">
    <source>
        <dbReference type="Proteomes" id="UP000007590"/>
    </source>
</evidence>
<proteinExistence type="predicted"/>
<name>H8KUK5_SOLCM</name>
<dbReference type="EMBL" id="CP003349">
    <property type="protein sequence ID" value="AFD07429.1"/>
    <property type="molecule type" value="Genomic_DNA"/>
</dbReference>
<protein>
    <submittedName>
        <fullName evidence="1">RHS repeat-associated core domain protein</fullName>
    </submittedName>
</protein>
<organism evidence="1 2">
    <name type="scientific">Solitalea canadensis (strain ATCC 29591 / DSM 3403 / JCM 21819 / LMG 8368 / NBRC 15130 / NCIMB 12057 / USAM 9D)</name>
    <name type="common">Flexibacter canadensis</name>
    <dbReference type="NCBI Taxonomy" id="929556"/>
    <lineage>
        <taxon>Bacteria</taxon>
        <taxon>Pseudomonadati</taxon>
        <taxon>Bacteroidota</taxon>
        <taxon>Sphingobacteriia</taxon>
        <taxon>Sphingobacteriales</taxon>
        <taxon>Sphingobacteriaceae</taxon>
        <taxon>Solitalea</taxon>
    </lineage>
</organism>
<dbReference type="AlphaFoldDB" id="H8KUK5"/>
<dbReference type="HOGENOM" id="CLU_088857_0_0_10"/>
<keyword evidence="2" id="KW-1185">Reference proteome</keyword>
<dbReference type="Proteomes" id="UP000007590">
    <property type="component" value="Chromosome"/>
</dbReference>
<dbReference type="eggNOG" id="COG3209">
    <property type="taxonomic scope" value="Bacteria"/>
</dbReference>
<evidence type="ECO:0000313" key="1">
    <source>
        <dbReference type="EMBL" id="AFD07429.1"/>
    </source>
</evidence>
<gene>
    <name evidence="1" type="ordered locus">Solca_2388</name>
</gene>
<dbReference type="KEGG" id="scn:Solca_2388"/>
<dbReference type="InterPro" id="IPR050708">
    <property type="entry name" value="T6SS_VgrG/RHS"/>
</dbReference>
<dbReference type="RefSeq" id="WP_014680656.1">
    <property type="nucleotide sequence ID" value="NC_017770.1"/>
</dbReference>
<reference evidence="1" key="1">
    <citation type="submission" date="2012-02" db="EMBL/GenBank/DDBJ databases">
        <title>The complete genome of Solitalea canadensis DSM 3403.</title>
        <authorList>
            <consortium name="US DOE Joint Genome Institute (JGI-PGF)"/>
            <person name="Lucas S."/>
            <person name="Copeland A."/>
            <person name="Lapidus A."/>
            <person name="Glavina del Rio T."/>
            <person name="Dalin E."/>
            <person name="Tice H."/>
            <person name="Bruce D."/>
            <person name="Goodwin L."/>
            <person name="Pitluck S."/>
            <person name="Peters L."/>
            <person name="Ovchinnikova G."/>
            <person name="Lu M."/>
            <person name="Kyrpides N."/>
            <person name="Mavromatis K."/>
            <person name="Ivanova N."/>
            <person name="Brettin T."/>
            <person name="Detter J.C."/>
            <person name="Han C."/>
            <person name="Larimer F."/>
            <person name="Land M."/>
            <person name="Hauser L."/>
            <person name="Markowitz V."/>
            <person name="Cheng J.-F."/>
            <person name="Hugenholtz P."/>
            <person name="Woyke T."/>
            <person name="Wu D."/>
            <person name="Spring S."/>
            <person name="Schroeder M."/>
            <person name="Kopitz M."/>
            <person name="Brambilla E."/>
            <person name="Klenk H.-P."/>
            <person name="Eisen J.A."/>
        </authorList>
    </citation>
    <scope>NUCLEOTIDE SEQUENCE</scope>
    <source>
        <strain evidence="1">DSM 3403</strain>
    </source>
</reference>
<sequence length="206" mass="23380">MDEKSNAAIPYKSQGFKEVNDIQQVGEYSYDVNGNMLIDKNAGITTNILYNYLNLPQMVVKEGTAINYLYDASGRKLRKTVGTTTDDYVDGLQLQTVGTTTTIKFMATEEGRANWNGTTSPYYYHYDLKDHLGNTRVTISEAGAVLQEDSYYAFGMQIPGKSFNPTNKYLYNGKELQAEIGWYDYGARFYDPTLGRFTAYNYHLIK</sequence>
<dbReference type="InterPro" id="IPR022385">
    <property type="entry name" value="Rhs_assc_core"/>
</dbReference>